<organism evidence="7 8">
    <name type="scientific">Cichlidogyrus casuarinus</name>
    <dbReference type="NCBI Taxonomy" id="1844966"/>
    <lineage>
        <taxon>Eukaryota</taxon>
        <taxon>Metazoa</taxon>
        <taxon>Spiralia</taxon>
        <taxon>Lophotrochozoa</taxon>
        <taxon>Platyhelminthes</taxon>
        <taxon>Monogenea</taxon>
        <taxon>Monopisthocotylea</taxon>
        <taxon>Dactylogyridea</taxon>
        <taxon>Ancyrocephalidae</taxon>
        <taxon>Cichlidogyrus</taxon>
    </lineage>
</organism>
<dbReference type="InterPro" id="IPR008271">
    <property type="entry name" value="Ser/Thr_kinase_AS"/>
</dbReference>
<keyword evidence="2 5" id="KW-0547">Nucleotide-binding</keyword>
<keyword evidence="4 5" id="KW-0067">ATP-binding</keyword>
<dbReference type="Proteomes" id="UP001626550">
    <property type="component" value="Unassembled WGS sequence"/>
</dbReference>
<dbReference type="InterPro" id="IPR017441">
    <property type="entry name" value="Protein_kinase_ATP_BS"/>
</dbReference>
<dbReference type="PROSITE" id="PS00107">
    <property type="entry name" value="PROTEIN_KINASE_ATP"/>
    <property type="match status" value="1"/>
</dbReference>
<keyword evidence="8" id="KW-1185">Reference proteome</keyword>
<evidence type="ECO:0000313" key="8">
    <source>
        <dbReference type="Proteomes" id="UP001626550"/>
    </source>
</evidence>
<dbReference type="EMBL" id="JBJKFK010000682">
    <property type="protein sequence ID" value="KAL3315710.1"/>
    <property type="molecule type" value="Genomic_DNA"/>
</dbReference>
<dbReference type="GO" id="GO:0016301">
    <property type="term" value="F:kinase activity"/>
    <property type="evidence" value="ECO:0007669"/>
    <property type="project" value="UniProtKB-KW"/>
</dbReference>
<dbReference type="GO" id="GO:0005524">
    <property type="term" value="F:ATP binding"/>
    <property type="evidence" value="ECO:0007669"/>
    <property type="project" value="UniProtKB-UniRule"/>
</dbReference>
<dbReference type="PANTHER" id="PTHR48016:SF56">
    <property type="entry name" value="MAPKK KINASE"/>
    <property type="match status" value="1"/>
</dbReference>
<dbReference type="Pfam" id="PF00069">
    <property type="entry name" value="Pkinase"/>
    <property type="match status" value="1"/>
</dbReference>
<comment type="caution">
    <text evidence="7">The sequence shown here is derived from an EMBL/GenBank/DDBJ whole genome shotgun (WGS) entry which is preliminary data.</text>
</comment>
<dbReference type="InterPro" id="IPR000719">
    <property type="entry name" value="Prot_kinase_dom"/>
</dbReference>
<proteinExistence type="predicted"/>
<reference evidence="7 8" key="1">
    <citation type="submission" date="2024-11" db="EMBL/GenBank/DDBJ databases">
        <title>Adaptive evolution of stress response genes in parasites aligns with host niche diversity.</title>
        <authorList>
            <person name="Hahn C."/>
            <person name="Resl P."/>
        </authorList>
    </citation>
    <scope>NUCLEOTIDE SEQUENCE [LARGE SCALE GENOMIC DNA]</scope>
    <source>
        <strain evidence="7">EGGRZ-B1_66</strain>
        <tissue evidence="7">Body</tissue>
    </source>
</reference>
<dbReference type="PANTHER" id="PTHR48016">
    <property type="entry name" value="MAP KINASE KINASE KINASE SSK2-RELATED-RELATED"/>
    <property type="match status" value="1"/>
</dbReference>
<dbReference type="InterPro" id="IPR050538">
    <property type="entry name" value="MAP_kinase_kinase_kinase"/>
</dbReference>
<evidence type="ECO:0000313" key="7">
    <source>
        <dbReference type="EMBL" id="KAL3315710.1"/>
    </source>
</evidence>
<dbReference type="InterPro" id="IPR011009">
    <property type="entry name" value="Kinase-like_dom_sf"/>
</dbReference>
<feature type="domain" description="Protein kinase" evidence="6">
    <location>
        <begin position="302"/>
        <end position="585"/>
    </location>
</feature>
<evidence type="ECO:0000256" key="4">
    <source>
        <dbReference type="ARBA" id="ARBA00022840"/>
    </source>
</evidence>
<dbReference type="SMART" id="SM00220">
    <property type="entry name" value="S_TKc"/>
    <property type="match status" value="1"/>
</dbReference>
<protein>
    <submittedName>
        <fullName evidence="7">Mitogen-activated protein kinase kinase kinase 1</fullName>
    </submittedName>
</protein>
<dbReference type="SUPFAM" id="SSF56112">
    <property type="entry name" value="Protein kinase-like (PK-like)"/>
    <property type="match status" value="1"/>
</dbReference>
<name>A0ABD2Q824_9PLAT</name>
<evidence type="ECO:0000256" key="2">
    <source>
        <dbReference type="ARBA" id="ARBA00022741"/>
    </source>
</evidence>
<keyword evidence="1" id="KW-0808">Transferase</keyword>
<dbReference type="AlphaFoldDB" id="A0ABD2Q824"/>
<evidence type="ECO:0000256" key="3">
    <source>
        <dbReference type="ARBA" id="ARBA00022777"/>
    </source>
</evidence>
<dbReference type="PROSITE" id="PS50011">
    <property type="entry name" value="PROTEIN_KINASE_DOM"/>
    <property type="match status" value="1"/>
</dbReference>
<gene>
    <name evidence="7" type="primary">MEKK1</name>
    <name evidence="7" type="ORF">Ciccas_005652</name>
</gene>
<evidence type="ECO:0000256" key="1">
    <source>
        <dbReference type="ARBA" id="ARBA00022679"/>
    </source>
</evidence>
<dbReference type="PROSITE" id="PS00108">
    <property type="entry name" value="PROTEIN_KINASE_ST"/>
    <property type="match status" value="1"/>
</dbReference>
<evidence type="ECO:0000259" key="6">
    <source>
        <dbReference type="PROSITE" id="PS50011"/>
    </source>
</evidence>
<sequence>MKKWLMPLAKRDERGSCKWHTRTDLQLQPLVQPFHSVLSSLRQSLCSLGAKLLSFMLVSESHLAASTCMAREDSVLLLKEAYNVAFVFFRSLVRLCATNSVFMHASADSTPSPLASHELCFFSPKELLEKEPYLAASKRIHRPVNLGISLIVAWARTILNWCPQGNGKVPRWALLELELNRLLPHLVGSKSPQHQALRQSPLKLRRKSHVLAQSRPGRVRHSSISSNSMSDIFLDLSLHSPSSTAGRETELEALQQLERRREERLRAAAMIGRVVPSSNVATPLVESGRFGEMSILRFPYQWMKGRCIGKGATGHVYEAYNQTTKEKIAVKFFELRQKAGCSTEQQLHVSQCINECTLLSGLSHSSLVRFLGAEESKDRRHFLIFMELCEAGTLTDWCKREALSEDRARHCAHDLVSAVAYLHDRHITHRDIKPDNLFLVHSDLANAPQSRSKVLVKLGDFGLAFKLPRREAAVKSMVGTQPYMAPETRALPNVDGYGCPCDIWSIGCVILQMLTGKKPWHNYPNHTSIYIALCQDSSPLDIYRNEQGQCLLQTSQEAAQILICCLNCDPNKRPSASQLTSFDFVRYSNKTLLQHHHH</sequence>
<accession>A0ABD2Q824</accession>
<dbReference type="Gene3D" id="1.10.510.10">
    <property type="entry name" value="Transferase(Phosphotransferase) domain 1"/>
    <property type="match status" value="1"/>
</dbReference>
<evidence type="ECO:0000256" key="5">
    <source>
        <dbReference type="PROSITE-ProRule" id="PRU10141"/>
    </source>
</evidence>
<keyword evidence="3 7" id="KW-0418">Kinase</keyword>
<feature type="binding site" evidence="5">
    <location>
        <position position="331"/>
    </location>
    <ligand>
        <name>ATP</name>
        <dbReference type="ChEBI" id="CHEBI:30616"/>
    </ligand>
</feature>